<dbReference type="PANTHER" id="PTHR33154">
    <property type="entry name" value="TRANSCRIPTIONAL REGULATOR, ARSR FAMILY"/>
    <property type="match status" value="1"/>
</dbReference>
<dbReference type="Gene3D" id="1.10.10.10">
    <property type="entry name" value="Winged helix-like DNA-binding domain superfamily/Winged helix DNA-binding domain"/>
    <property type="match status" value="1"/>
</dbReference>
<dbReference type="InterPro" id="IPR011991">
    <property type="entry name" value="ArsR-like_HTH"/>
</dbReference>
<dbReference type="PANTHER" id="PTHR33154:SF18">
    <property type="entry name" value="ARSENICAL RESISTANCE OPERON REPRESSOR"/>
    <property type="match status" value="1"/>
</dbReference>
<dbReference type="PRINTS" id="PR00778">
    <property type="entry name" value="HTHARSR"/>
</dbReference>
<dbReference type="SUPFAM" id="SSF46785">
    <property type="entry name" value="Winged helix' DNA-binding domain"/>
    <property type="match status" value="1"/>
</dbReference>
<dbReference type="STRING" id="84698.SAMN04488528_101155"/>
<keyword evidence="6" id="KW-1185">Reference proteome</keyword>
<evidence type="ECO:0000256" key="1">
    <source>
        <dbReference type="ARBA" id="ARBA00023015"/>
    </source>
</evidence>
<evidence type="ECO:0000256" key="2">
    <source>
        <dbReference type="ARBA" id="ARBA00023125"/>
    </source>
</evidence>
<gene>
    <name evidence="5" type="ORF">SAMN04488528_101155</name>
</gene>
<protein>
    <submittedName>
        <fullName evidence="5">DNA-binding transcriptional regulator, ArsR family</fullName>
    </submittedName>
</protein>
<dbReference type="InterPro" id="IPR051081">
    <property type="entry name" value="HTH_MetalResp_TranReg"/>
</dbReference>
<dbReference type="InterPro" id="IPR001845">
    <property type="entry name" value="HTH_ArsR_DNA-bd_dom"/>
</dbReference>
<dbReference type="RefSeq" id="WP_090040660.1">
    <property type="nucleotide sequence ID" value="NZ_FOKI01000011.1"/>
</dbReference>
<proteinExistence type="predicted"/>
<accession>A0A1I0Y811</accession>
<dbReference type="AlphaFoldDB" id="A0A1I0Y811"/>
<dbReference type="PROSITE" id="PS50987">
    <property type="entry name" value="HTH_ARSR_2"/>
    <property type="match status" value="1"/>
</dbReference>
<organism evidence="5 6">
    <name type="scientific">Clostridium frigidicarnis</name>
    <dbReference type="NCBI Taxonomy" id="84698"/>
    <lineage>
        <taxon>Bacteria</taxon>
        <taxon>Bacillati</taxon>
        <taxon>Bacillota</taxon>
        <taxon>Clostridia</taxon>
        <taxon>Eubacteriales</taxon>
        <taxon>Clostridiaceae</taxon>
        <taxon>Clostridium</taxon>
    </lineage>
</organism>
<dbReference type="InterPro" id="IPR036388">
    <property type="entry name" value="WH-like_DNA-bd_sf"/>
</dbReference>
<dbReference type="InterPro" id="IPR036390">
    <property type="entry name" value="WH_DNA-bd_sf"/>
</dbReference>
<dbReference type="Pfam" id="PF01022">
    <property type="entry name" value="HTH_5"/>
    <property type="match status" value="1"/>
</dbReference>
<evidence type="ECO:0000313" key="6">
    <source>
        <dbReference type="Proteomes" id="UP000198619"/>
    </source>
</evidence>
<dbReference type="GO" id="GO:0003700">
    <property type="term" value="F:DNA-binding transcription factor activity"/>
    <property type="evidence" value="ECO:0007669"/>
    <property type="project" value="InterPro"/>
</dbReference>
<dbReference type="Proteomes" id="UP000198619">
    <property type="component" value="Unassembled WGS sequence"/>
</dbReference>
<dbReference type="GO" id="GO:0003677">
    <property type="term" value="F:DNA binding"/>
    <property type="evidence" value="ECO:0007669"/>
    <property type="project" value="UniProtKB-KW"/>
</dbReference>
<feature type="domain" description="HTH arsR-type" evidence="4">
    <location>
        <begin position="261"/>
        <end position="353"/>
    </location>
</feature>
<evidence type="ECO:0000313" key="5">
    <source>
        <dbReference type="EMBL" id="SFB08620.1"/>
    </source>
</evidence>
<reference evidence="5 6" key="1">
    <citation type="submission" date="2016-10" db="EMBL/GenBank/DDBJ databases">
        <authorList>
            <person name="de Groot N.N."/>
        </authorList>
    </citation>
    <scope>NUCLEOTIDE SEQUENCE [LARGE SCALE GENOMIC DNA]</scope>
    <source>
        <strain evidence="5 6">DSM 12271</strain>
    </source>
</reference>
<sequence length="353" mass="42130">MDFTIDIEIQKLDILLDTLYFLANRDQVENTYRDYGLYLNDKGKKFLEDVEKTLDKDILNFFFKEFKEDYCIATSLISTELIYGKDINTALLYIRTVTRDEILDKFIKILLYIKFGDYEVVNEEIKDKEITEEYIIETLKELDIEEKFKWNIFLFIRDMNIHLRKFYDFLMNVHKATEKKTKYFEKEGSKWAISFKNKLEKEELNAILDILTKIDANVDEIEKIYIYPKTILSFDFTYSCNSPKNLYIGIGIDYHKVQNNLLGYNIQWFENVIKVLADKDKLEILNLLIEEELYSLEIAERLSLTPASISYHIKVLALNNVILEEKRDNKTYYSLNKEALGQWVNLFKNQFKI</sequence>
<evidence type="ECO:0000259" key="4">
    <source>
        <dbReference type="PROSITE" id="PS50987"/>
    </source>
</evidence>
<dbReference type="SMART" id="SM00418">
    <property type="entry name" value="HTH_ARSR"/>
    <property type="match status" value="1"/>
</dbReference>
<name>A0A1I0Y811_9CLOT</name>
<dbReference type="OrthoDB" id="1706794at2"/>
<evidence type="ECO:0000256" key="3">
    <source>
        <dbReference type="ARBA" id="ARBA00023163"/>
    </source>
</evidence>
<keyword evidence="3" id="KW-0804">Transcription</keyword>
<dbReference type="CDD" id="cd00090">
    <property type="entry name" value="HTH_ARSR"/>
    <property type="match status" value="1"/>
</dbReference>
<keyword evidence="1" id="KW-0805">Transcription regulation</keyword>
<keyword evidence="2 5" id="KW-0238">DNA-binding</keyword>
<dbReference type="EMBL" id="FOKI01000011">
    <property type="protein sequence ID" value="SFB08620.1"/>
    <property type="molecule type" value="Genomic_DNA"/>
</dbReference>